<dbReference type="AlphaFoldDB" id="A0A1M6M128"/>
<name>A0A1M6M128_9FLAO</name>
<reference evidence="3" key="1">
    <citation type="submission" date="2016-11" db="EMBL/GenBank/DDBJ databases">
        <authorList>
            <person name="Varghese N."/>
            <person name="Submissions S."/>
        </authorList>
    </citation>
    <scope>NUCLEOTIDE SEQUENCE [LARGE SCALE GENOMIC DNA]</scope>
    <source>
        <strain evidence="3">DSM 22807</strain>
    </source>
</reference>
<gene>
    <name evidence="2" type="ORF">SAMN05444337_2584</name>
</gene>
<evidence type="ECO:0000313" key="3">
    <source>
        <dbReference type="Proteomes" id="UP000184232"/>
    </source>
</evidence>
<sequence length="335" mass="38487">MIKNIIFENKIKNMKFTKSLLIASLFSIQFINAQFTDDINSNRPGKSMMAFSVGKTIIQAETGLSYISENHDKLNYDAKGFMGELVLRYGVWKEELEVIGEIQYQRDKFNSVYVDESRSGFKQLTLGAKYLFYDPHKNYEEKPNLYSWRAQHSFKWRQLIPALAGYAGVNFGISDNPFNYAPSNIEEPSFSPKATIIAQNQFGSRWVLVTNISYDKIGTDFASINYILTLTRGFNSQWSGFFENQGYNGDYYSDGVFRIGAAYLFHKNMQLDASLGKNVKGTPSIMNASVGFSWRFADKYEEVKIEKDNGSKMDKKMKKKADKEKKRKDQVDIEE</sequence>
<dbReference type="STRING" id="683124.SAMN05444337_2584"/>
<evidence type="ECO:0000313" key="2">
    <source>
        <dbReference type="EMBL" id="SHJ77050.1"/>
    </source>
</evidence>
<accession>A0A1M6M128</accession>
<feature type="compositionally biased region" description="Basic and acidic residues" evidence="1">
    <location>
        <begin position="321"/>
        <end position="335"/>
    </location>
</feature>
<organism evidence="2 3">
    <name type="scientific">Flavobacterium haoranii</name>
    <dbReference type="NCBI Taxonomy" id="683124"/>
    <lineage>
        <taxon>Bacteria</taxon>
        <taxon>Pseudomonadati</taxon>
        <taxon>Bacteroidota</taxon>
        <taxon>Flavobacteriia</taxon>
        <taxon>Flavobacteriales</taxon>
        <taxon>Flavobacteriaceae</taxon>
        <taxon>Flavobacterium</taxon>
    </lineage>
</organism>
<dbReference type="Proteomes" id="UP000184232">
    <property type="component" value="Unassembled WGS sequence"/>
</dbReference>
<feature type="region of interest" description="Disordered" evidence="1">
    <location>
        <begin position="311"/>
        <end position="335"/>
    </location>
</feature>
<proteinExistence type="predicted"/>
<dbReference type="InterPro" id="IPR025737">
    <property type="entry name" value="FApF"/>
</dbReference>
<keyword evidence="3" id="KW-1185">Reference proteome</keyword>
<evidence type="ECO:0000256" key="1">
    <source>
        <dbReference type="SAM" id="MobiDB-lite"/>
    </source>
</evidence>
<dbReference type="Pfam" id="PF13557">
    <property type="entry name" value="Phenol_MetA_deg"/>
    <property type="match status" value="1"/>
</dbReference>
<protein>
    <submittedName>
        <fullName evidence="2">Putative MetA-pathway of phenol degradation</fullName>
    </submittedName>
</protein>
<dbReference type="EMBL" id="FQZH01000006">
    <property type="protein sequence ID" value="SHJ77050.1"/>
    <property type="molecule type" value="Genomic_DNA"/>
</dbReference>